<organism evidence="1 2">
    <name type="scientific">Pseudogracilibacillus auburnensis</name>
    <dbReference type="NCBI Taxonomy" id="1494959"/>
    <lineage>
        <taxon>Bacteria</taxon>
        <taxon>Bacillati</taxon>
        <taxon>Bacillota</taxon>
        <taxon>Bacilli</taxon>
        <taxon>Bacillales</taxon>
        <taxon>Bacillaceae</taxon>
        <taxon>Pseudogracilibacillus</taxon>
    </lineage>
</organism>
<accession>A0A2V3VL66</accession>
<comment type="caution">
    <text evidence="1">The sequence shown here is derived from an EMBL/GenBank/DDBJ whole genome shotgun (WGS) entry which is preliminary data.</text>
</comment>
<protein>
    <submittedName>
        <fullName evidence="1">YheC/D-like protein</fullName>
    </submittedName>
</protein>
<evidence type="ECO:0000313" key="1">
    <source>
        <dbReference type="EMBL" id="PXW81508.1"/>
    </source>
</evidence>
<sequence>MPIGRHQVKSKSTVAYVLQCHSETNIYLPITEILSKRTFSNMIQKNKKLYIKPDQGRKSRGIIRVERADSNSYLLRTSNEVNQQEFNHLTPLWSEIRRLTSGRRYIVQQEINSMTKDSRYFDLRCHALRVHGEWIVGGICARVGAAGNIVTTSHIGGTPTPLETLFTQLLDYNEEEQTQVIKRLHDCTLQAVKVVSPIYPRNWEFAVDVGLDQDKQVWIYEVNNEPLIRGNFNLLPDKTLYKRIKFLREIAK</sequence>
<evidence type="ECO:0000313" key="2">
    <source>
        <dbReference type="Proteomes" id="UP000247978"/>
    </source>
</evidence>
<reference evidence="1 2" key="1">
    <citation type="submission" date="2018-05" db="EMBL/GenBank/DDBJ databases">
        <title>Genomic Encyclopedia of Type Strains, Phase IV (KMG-IV): sequencing the most valuable type-strain genomes for metagenomic binning, comparative biology and taxonomic classification.</title>
        <authorList>
            <person name="Goeker M."/>
        </authorList>
    </citation>
    <scope>NUCLEOTIDE SEQUENCE [LARGE SCALE GENOMIC DNA]</scope>
    <source>
        <strain evidence="1 2">DSM 28556</strain>
    </source>
</reference>
<dbReference type="InterPro" id="IPR026838">
    <property type="entry name" value="YheC/D"/>
</dbReference>
<proteinExistence type="predicted"/>
<dbReference type="Proteomes" id="UP000247978">
    <property type="component" value="Unassembled WGS sequence"/>
</dbReference>
<gene>
    <name evidence="1" type="ORF">DFR56_1212</name>
</gene>
<dbReference type="RefSeq" id="WP_110397277.1">
    <property type="nucleotide sequence ID" value="NZ_JBHUHB010000001.1"/>
</dbReference>
<dbReference type="Pfam" id="PF14398">
    <property type="entry name" value="ATPgrasp_YheCD"/>
    <property type="match status" value="1"/>
</dbReference>
<name>A0A2V3VL66_9BACI</name>
<dbReference type="SUPFAM" id="SSF56059">
    <property type="entry name" value="Glutathione synthetase ATP-binding domain-like"/>
    <property type="match status" value="1"/>
</dbReference>
<dbReference type="EMBL" id="QJJQ01000021">
    <property type="protein sequence ID" value="PXW81508.1"/>
    <property type="molecule type" value="Genomic_DNA"/>
</dbReference>
<keyword evidence="2" id="KW-1185">Reference proteome</keyword>
<dbReference type="AlphaFoldDB" id="A0A2V3VL66"/>
<dbReference type="OrthoDB" id="7869153at2"/>